<reference evidence="2" key="1">
    <citation type="submission" date="2021-01" db="EMBL/GenBank/DDBJ databases">
        <authorList>
            <person name="Corre E."/>
            <person name="Pelletier E."/>
            <person name="Niang G."/>
            <person name="Scheremetjew M."/>
            <person name="Finn R."/>
            <person name="Kale V."/>
            <person name="Holt S."/>
            <person name="Cochrane G."/>
            <person name="Meng A."/>
            <person name="Brown T."/>
            <person name="Cohen L."/>
        </authorList>
    </citation>
    <scope>NUCLEOTIDE SEQUENCE</scope>
    <source>
        <strain evidence="2">SAG 36.94</strain>
    </source>
</reference>
<dbReference type="GO" id="GO:0000439">
    <property type="term" value="C:transcription factor TFIIH core complex"/>
    <property type="evidence" value="ECO:0007669"/>
    <property type="project" value="InterPro"/>
</dbReference>
<dbReference type="SUPFAM" id="SSF140383">
    <property type="entry name" value="BSD domain-like"/>
    <property type="match status" value="1"/>
</dbReference>
<dbReference type="GO" id="GO:0006351">
    <property type="term" value="P:DNA-templated transcription"/>
    <property type="evidence" value="ECO:0007669"/>
    <property type="project" value="InterPro"/>
</dbReference>
<dbReference type="PANTHER" id="PTHR12856">
    <property type="entry name" value="TRANSCRIPTION INITIATION FACTOR IIH-RELATED"/>
    <property type="match status" value="1"/>
</dbReference>
<evidence type="ECO:0000313" key="2">
    <source>
        <dbReference type="EMBL" id="CAD9234141.1"/>
    </source>
</evidence>
<dbReference type="InterPro" id="IPR013876">
    <property type="entry name" value="TFIIH_BTF_p62_N"/>
</dbReference>
<gene>
    <name evidence="2" type="ORF">CCAE0312_LOCUS6229</name>
</gene>
<protein>
    <recommendedName>
        <fullName evidence="1">TFIIH p62 subunit N-terminal domain-containing protein</fullName>
    </recommendedName>
</protein>
<dbReference type="Gene3D" id="2.30.29.30">
    <property type="entry name" value="Pleckstrin-homology domain (PH domain)/Phosphotyrosine-binding domain (PTB)"/>
    <property type="match status" value="1"/>
</dbReference>
<dbReference type="AlphaFoldDB" id="A0A7S1TGP5"/>
<dbReference type="EMBL" id="HBGH01011232">
    <property type="protein sequence ID" value="CAD9234141.1"/>
    <property type="molecule type" value="Transcribed_RNA"/>
</dbReference>
<dbReference type="Gene3D" id="6.10.140.1200">
    <property type="match status" value="1"/>
</dbReference>
<accession>A0A7S1TGP5</accession>
<sequence>MALSVGERVLAVFDKTNGEIVVGKDAMTWKAIAPQASREGVQVEYSEIATQKASKEGGKMAAIKLDLQSGGSLMFDFRTANGLPDFETRNRLKNFLNRAKDQRLSDPTPDPALNRTQEVLDRASSRPRVEERSIRVNEISQRELLQRAEILMKNAEIRKLHEFLVGKRLISDDEFFKAVKFRLKRESQDENALDDAIQLERGLPTSMSDPLKAAEESVERKKFILTPAAIHQIFLAHPAVHRAYRDLVPSKMNQAVFFQKFLESSLYNRDRLGAAASQADELFSKYEVEDADAYRREIGERVGMIEVSINLTKQDPHEQIHLKGRHAEDSDVAIQSRKNAPFLPLARYINRHGTLVIDAGGKSSGGGESHAVHTPWREETHREVLEDLLPAPQLPTIPLEIQQSSAFFRDEDSNMHDHADLHEQSRQFIRHLQSWDSQKRQRHIPDVGSRLEQIQNMLQVHSSRAT</sequence>
<feature type="domain" description="TFIIH p62 subunit N-terminal" evidence="1">
    <location>
        <begin position="13"/>
        <end position="96"/>
    </location>
</feature>
<dbReference type="InterPro" id="IPR035925">
    <property type="entry name" value="BSD_dom_sf"/>
</dbReference>
<dbReference type="GO" id="GO:0006289">
    <property type="term" value="P:nucleotide-excision repair"/>
    <property type="evidence" value="ECO:0007669"/>
    <property type="project" value="InterPro"/>
</dbReference>
<proteinExistence type="predicted"/>
<organism evidence="2">
    <name type="scientific">Compsopogon caeruleus</name>
    <dbReference type="NCBI Taxonomy" id="31354"/>
    <lineage>
        <taxon>Eukaryota</taxon>
        <taxon>Rhodophyta</taxon>
        <taxon>Compsopogonophyceae</taxon>
        <taxon>Compsopogonales</taxon>
        <taxon>Compsopogonaceae</taxon>
        <taxon>Compsopogon</taxon>
    </lineage>
</organism>
<dbReference type="InterPro" id="IPR027079">
    <property type="entry name" value="Tfb1/GTF2H1"/>
</dbReference>
<dbReference type="CDD" id="cd13229">
    <property type="entry name" value="PH_TFIIH"/>
    <property type="match status" value="1"/>
</dbReference>
<name>A0A7S1TGP5_9RHOD</name>
<evidence type="ECO:0000259" key="1">
    <source>
        <dbReference type="Pfam" id="PF08567"/>
    </source>
</evidence>
<dbReference type="InterPro" id="IPR011993">
    <property type="entry name" value="PH-like_dom_sf"/>
</dbReference>
<dbReference type="Pfam" id="PF08567">
    <property type="entry name" value="PH_TFIIH"/>
    <property type="match status" value="1"/>
</dbReference>